<dbReference type="OrthoDB" id="3364649at2759"/>
<feature type="region of interest" description="Disordered" evidence="1">
    <location>
        <begin position="116"/>
        <end position="136"/>
    </location>
</feature>
<dbReference type="AlphaFoldDB" id="A0A1J7IAC9"/>
<dbReference type="EMBL" id="KV875104">
    <property type="protein sequence ID" value="OIW24259.1"/>
    <property type="molecule type" value="Genomic_DNA"/>
</dbReference>
<accession>A0A1J7IAC9</accession>
<organism evidence="2 3">
    <name type="scientific">Coniochaeta ligniaria NRRL 30616</name>
    <dbReference type="NCBI Taxonomy" id="1408157"/>
    <lineage>
        <taxon>Eukaryota</taxon>
        <taxon>Fungi</taxon>
        <taxon>Dikarya</taxon>
        <taxon>Ascomycota</taxon>
        <taxon>Pezizomycotina</taxon>
        <taxon>Sordariomycetes</taxon>
        <taxon>Sordariomycetidae</taxon>
        <taxon>Coniochaetales</taxon>
        <taxon>Coniochaetaceae</taxon>
        <taxon>Coniochaeta</taxon>
    </lineage>
</organism>
<keyword evidence="3" id="KW-1185">Reference proteome</keyword>
<proteinExistence type="predicted"/>
<name>A0A1J7IAC9_9PEZI</name>
<dbReference type="InParanoid" id="A0A1J7IAC9"/>
<protein>
    <submittedName>
        <fullName evidence="2">Uncharacterized protein</fullName>
    </submittedName>
</protein>
<dbReference type="Proteomes" id="UP000182658">
    <property type="component" value="Unassembled WGS sequence"/>
</dbReference>
<gene>
    <name evidence="2" type="ORF">CONLIGDRAFT_685877</name>
</gene>
<reference evidence="2 3" key="1">
    <citation type="submission" date="2016-10" db="EMBL/GenBank/DDBJ databases">
        <title>Draft genome sequence of Coniochaeta ligniaria NRRL30616, a lignocellulolytic fungus for bioabatement of inhibitors in plant biomass hydrolysates.</title>
        <authorList>
            <consortium name="DOE Joint Genome Institute"/>
            <person name="Jimenez D.J."/>
            <person name="Hector R.E."/>
            <person name="Riley R."/>
            <person name="Sun H."/>
            <person name="Grigoriev I.V."/>
            <person name="Van Elsas J.D."/>
            <person name="Nichols N.N."/>
        </authorList>
    </citation>
    <scope>NUCLEOTIDE SEQUENCE [LARGE SCALE GENOMIC DNA]</scope>
    <source>
        <strain evidence="2 3">NRRL 30616</strain>
    </source>
</reference>
<dbReference type="STRING" id="1408157.A0A1J7IAC9"/>
<evidence type="ECO:0000313" key="3">
    <source>
        <dbReference type="Proteomes" id="UP000182658"/>
    </source>
</evidence>
<sequence length="188" mass="21133">MAMLEVPDFEVEGRAMEDKRGLQLGVLDTDNILDQVAQSLSQILEHLVHWDLMQKTNVQGSWYVVSPVEMELLQALACLKFVSGKHRLLLSYLCRAPMHNVYHIFVPGRRTVITGDTAPWSTRPSSTNTPRSEEGMLEPQRIRKLLTWCGERALSEKPPHGSRGSSARKGVLYQRTAMMLSADSSLSN</sequence>
<evidence type="ECO:0000256" key="1">
    <source>
        <dbReference type="SAM" id="MobiDB-lite"/>
    </source>
</evidence>
<evidence type="ECO:0000313" key="2">
    <source>
        <dbReference type="EMBL" id="OIW24259.1"/>
    </source>
</evidence>
<feature type="compositionally biased region" description="Low complexity" evidence="1">
    <location>
        <begin position="121"/>
        <end position="130"/>
    </location>
</feature>